<dbReference type="EMBL" id="JAEKJA010000003">
    <property type="protein sequence ID" value="MBJ3775030.1"/>
    <property type="molecule type" value="Genomic_DNA"/>
</dbReference>
<evidence type="ECO:0000259" key="1">
    <source>
        <dbReference type="Pfam" id="PF13467"/>
    </source>
</evidence>
<comment type="caution">
    <text evidence="2">The sequence shown here is derived from an EMBL/GenBank/DDBJ whole genome shotgun (WGS) entry which is preliminary data.</text>
</comment>
<name>A0A934MFK8_9HYPH</name>
<dbReference type="InterPro" id="IPR038268">
    <property type="entry name" value="RHH_sf"/>
</dbReference>
<dbReference type="Gene3D" id="1.10.3990.20">
    <property type="entry name" value="protein bp1543"/>
    <property type="match status" value="1"/>
</dbReference>
<dbReference type="RefSeq" id="WP_198880924.1">
    <property type="nucleotide sequence ID" value="NZ_JAEKJA010000003.1"/>
</dbReference>
<protein>
    <submittedName>
        <fullName evidence="2">Ribbon-helix-helix domain-containing protein</fullName>
    </submittedName>
</protein>
<evidence type="ECO:0000313" key="2">
    <source>
        <dbReference type="EMBL" id="MBJ3775030.1"/>
    </source>
</evidence>
<feature type="domain" description="Ribbon-helix-helix" evidence="1">
    <location>
        <begin position="13"/>
        <end position="74"/>
    </location>
</feature>
<dbReference type="AlphaFoldDB" id="A0A934MFK8"/>
<dbReference type="Pfam" id="PF13467">
    <property type="entry name" value="RHH_4"/>
    <property type="match status" value="1"/>
</dbReference>
<proteinExistence type="predicted"/>
<accession>A0A934MFK8</accession>
<organism evidence="2 3">
    <name type="scientific">Acuticoccus mangrovi</name>
    <dbReference type="NCBI Taxonomy" id="2796142"/>
    <lineage>
        <taxon>Bacteria</taxon>
        <taxon>Pseudomonadati</taxon>
        <taxon>Pseudomonadota</taxon>
        <taxon>Alphaproteobacteria</taxon>
        <taxon>Hyphomicrobiales</taxon>
        <taxon>Amorphaceae</taxon>
        <taxon>Acuticoccus</taxon>
    </lineage>
</organism>
<reference evidence="2" key="1">
    <citation type="submission" date="2020-12" db="EMBL/GenBank/DDBJ databases">
        <title>Bacterial taxonomy.</title>
        <authorList>
            <person name="Pan X."/>
        </authorList>
    </citation>
    <scope>NUCLEOTIDE SEQUENCE</scope>
    <source>
        <strain evidence="2">B2012</strain>
    </source>
</reference>
<gene>
    <name evidence="2" type="ORF">JCR33_04985</name>
</gene>
<dbReference type="InterPro" id="IPR027373">
    <property type="entry name" value="RHH_dom"/>
</dbReference>
<keyword evidence="3" id="KW-1185">Reference proteome</keyword>
<sequence>MPSTKATGSTGLTKRSVVLHGHATSVALEPAFWAALSAWAEEEGLSLAGLIAAIDRGREAGTLASAIRVAVLDYAFRTPPAR</sequence>
<dbReference type="Proteomes" id="UP000609531">
    <property type="component" value="Unassembled WGS sequence"/>
</dbReference>
<evidence type="ECO:0000313" key="3">
    <source>
        <dbReference type="Proteomes" id="UP000609531"/>
    </source>
</evidence>